<feature type="transmembrane region" description="Helical" evidence="1">
    <location>
        <begin position="256"/>
        <end position="277"/>
    </location>
</feature>
<reference evidence="2 3" key="1">
    <citation type="submission" date="2016-02" db="EMBL/GenBank/DDBJ databases">
        <title>Ulvibacter sp. LPB0005, isolated from Thais luteostoma.</title>
        <authorList>
            <person name="Shin S.-K."/>
            <person name="Yi H."/>
        </authorList>
    </citation>
    <scope>NUCLEOTIDE SEQUENCE [LARGE SCALE GENOMIC DNA]</scope>
    <source>
        <strain evidence="2 3">LPB0005</strain>
    </source>
</reference>
<proteinExistence type="predicted"/>
<keyword evidence="3" id="KW-1185">Reference proteome</keyword>
<feature type="transmembrane region" description="Helical" evidence="1">
    <location>
        <begin position="344"/>
        <end position="367"/>
    </location>
</feature>
<comment type="caution">
    <text evidence="2">The sequence shown here is derived from an EMBL/GenBank/DDBJ whole genome shotgun (WGS) entry which is preliminary data.</text>
</comment>
<gene>
    <name evidence="2" type="ORF">ULVI_09490</name>
</gene>
<keyword evidence="1" id="KW-0472">Membrane</keyword>
<keyword evidence="1" id="KW-1133">Transmembrane helix</keyword>
<feature type="transmembrane region" description="Helical" evidence="1">
    <location>
        <begin position="67"/>
        <end position="87"/>
    </location>
</feature>
<dbReference type="RefSeq" id="WP_068592153.1">
    <property type="nucleotide sequence ID" value="NZ_LRXL01000037.1"/>
</dbReference>
<name>A0A167HNQ2_9FLAO</name>
<dbReference type="Proteomes" id="UP000077013">
    <property type="component" value="Unassembled WGS sequence"/>
</dbReference>
<accession>A0A167HNQ2</accession>
<dbReference type="SUPFAM" id="SSF52151">
    <property type="entry name" value="FabD/lysophospholipase-like"/>
    <property type="match status" value="1"/>
</dbReference>
<dbReference type="Gene3D" id="3.40.1090.10">
    <property type="entry name" value="Cytosolic phospholipase A2 catalytic domain"/>
    <property type="match status" value="1"/>
</dbReference>
<dbReference type="EMBL" id="LRXL01000037">
    <property type="protein sequence ID" value="OAB78803.1"/>
    <property type="molecule type" value="Genomic_DNA"/>
</dbReference>
<dbReference type="OrthoDB" id="1488930at2"/>
<evidence type="ECO:0000313" key="2">
    <source>
        <dbReference type="EMBL" id="OAB78803.1"/>
    </source>
</evidence>
<evidence type="ECO:0000313" key="3">
    <source>
        <dbReference type="Proteomes" id="UP000077013"/>
    </source>
</evidence>
<sequence>MKPNTKNKSWIESSIDALHHFVRSFKNFFKSSFLSLLVITIILLLLTQMDQAFTMMVDLIEGGWFSLLLAFFFINALAIALSHYPIYTYYASGLNNSGDYTEWHEKNPIRFWPFKRYPIFVFTAKKDTTYVPDNWANYLRYFIGLLIHGVWIHFIISSFKPNLIFENFPFAIVKGIIYMFLVIPFVLYIYIKEKEVRLKRVKDKQNKPIPEQVQQENIKKLRALYKRLGIYYFIIALIMILLLIVTIFIGNFSPGGFFLIILTSYAFIFNYLFFRLLRTKLTLVKSMFTSAVALPVNLFLGIFSGMQKSENYMLLFYFNFLIAFVFLLFSTLSSINGGHLVNGIPILLAFFYFYYFIIASLGKYFFVARKNNLQKTKRYKLFLAGTAIAVVLIFITNFSNVEVTTHELDLVENTKSEITEQVFLDSLKAKQDNTLFFIASHGGGLKANVWTLNVLNKLQKSTEGKLLNQTIALSGASGGSLGLALYTGLYKEDGLDFDKIQKKIDVLSRQNYTSLDLSLTFGLDTYRKIWPLSQRIGLKDRPYYAMIKYQNNIQNTPHEKLSEVSFRDYWKSAFTKHGYFPSLIMNTAGTKGNRGILWSVKQENFNDIFPYAENLADLENNKTLPYYQAVSTTNRFPVFSPAAKIKGYGHYIDAGAIDNSGLLGCLDIQNYLQTNRKILRDKQIAYIEIINSKTLYINYLVELFKTENNFDNIPKNENETDNIVVDLQTGLNLDKIPGYLSDYINNWEESQGGNIRYFKIFMPHKVSMDDVESFFGGKITDAEKATLLKGFLAEKNTVILNLTEKPEKSFFDPWEFYEPTLSRHLSKSSLNYVHAILNHPLLRDQFKEIETLVNTQVIEENKNPETAF</sequence>
<dbReference type="InterPro" id="IPR016035">
    <property type="entry name" value="Acyl_Trfase/lysoPLipase"/>
</dbReference>
<feature type="transmembrane region" description="Helical" evidence="1">
    <location>
        <begin position="379"/>
        <end position="398"/>
    </location>
</feature>
<feature type="transmembrane region" description="Helical" evidence="1">
    <location>
        <begin position="312"/>
        <end position="332"/>
    </location>
</feature>
<feature type="transmembrane region" description="Helical" evidence="1">
    <location>
        <begin position="138"/>
        <end position="156"/>
    </location>
</feature>
<organism evidence="2 3">
    <name type="scientific">Cochleicola gelatinilyticus</name>
    <dbReference type="NCBI Taxonomy" id="1763537"/>
    <lineage>
        <taxon>Bacteria</taxon>
        <taxon>Pseudomonadati</taxon>
        <taxon>Bacteroidota</taxon>
        <taxon>Flavobacteriia</taxon>
        <taxon>Flavobacteriales</taxon>
        <taxon>Flavobacteriaceae</taxon>
        <taxon>Cochleicola</taxon>
    </lineage>
</organism>
<dbReference type="STRING" id="1763537.ULVI_09490"/>
<feature type="transmembrane region" description="Helical" evidence="1">
    <location>
        <begin position="28"/>
        <end position="47"/>
    </location>
</feature>
<feature type="transmembrane region" description="Helical" evidence="1">
    <location>
        <begin position="229"/>
        <end position="250"/>
    </location>
</feature>
<feature type="transmembrane region" description="Helical" evidence="1">
    <location>
        <begin position="168"/>
        <end position="191"/>
    </location>
</feature>
<evidence type="ECO:0008006" key="4">
    <source>
        <dbReference type="Google" id="ProtNLM"/>
    </source>
</evidence>
<evidence type="ECO:0000256" key="1">
    <source>
        <dbReference type="SAM" id="Phobius"/>
    </source>
</evidence>
<protein>
    <recommendedName>
        <fullName evidence="4">PNPLA domain-containing protein</fullName>
    </recommendedName>
</protein>
<keyword evidence="1" id="KW-0812">Transmembrane</keyword>
<dbReference type="AlphaFoldDB" id="A0A167HNQ2"/>